<dbReference type="OrthoDB" id="8594937at2"/>
<keyword evidence="6" id="KW-0997">Cell inner membrane</keyword>
<dbReference type="AlphaFoldDB" id="A0A5J6Q122"/>
<dbReference type="Pfam" id="PF07963">
    <property type="entry name" value="N_methyl"/>
    <property type="match status" value="1"/>
</dbReference>
<evidence type="ECO:0000256" key="10">
    <source>
        <dbReference type="ARBA" id="ARBA00025772"/>
    </source>
</evidence>
<keyword evidence="15" id="KW-1185">Reference proteome</keyword>
<dbReference type="InterPro" id="IPR022346">
    <property type="entry name" value="T2SS_GspH"/>
</dbReference>
<comment type="similarity">
    <text evidence="10">Belongs to the GSP H family.</text>
</comment>
<keyword evidence="7 12" id="KW-0812">Transmembrane</keyword>
<feature type="transmembrane region" description="Helical" evidence="12">
    <location>
        <begin position="7"/>
        <end position="28"/>
    </location>
</feature>
<dbReference type="Gene3D" id="3.30.700.10">
    <property type="entry name" value="Glycoprotein, Type 4 Pilin"/>
    <property type="match status" value="1"/>
</dbReference>
<evidence type="ECO:0000256" key="6">
    <source>
        <dbReference type="ARBA" id="ARBA00022519"/>
    </source>
</evidence>
<keyword evidence="4" id="KW-1003">Cell membrane</keyword>
<comment type="subunit">
    <text evidence="2">The pili are polar flexible filaments of about 5.4 nanometers diameter and 2.5 micrometers average length; they consist of only a single polypeptide chain arranged in a helical configuration of five subunits per turn in the assembled pilus.</text>
</comment>
<protein>
    <recommendedName>
        <fullName evidence="3">Type II secretion system protein H</fullName>
    </recommendedName>
    <alternativeName>
        <fullName evidence="11">General secretion pathway protein H</fullName>
    </alternativeName>
</protein>
<dbReference type="InterPro" id="IPR012902">
    <property type="entry name" value="N_methyl_site"/>
</dbReference>
<name>A0A5J6Q122_9NEIS</name>
<evidence type="ECO:0000256" key="5">
    <source>
        <dbReference type="ARBA" id="ARBA00022481"/>
    </source>
</evidence>
<evidence type="ECO:0000313" key="14">
    <source>
        <dbReference type="EMBL" id="QEY26640.1"/>
    </source>
</evidence>
<dbReference type="GO" id="GO:0015627">
    <property type="term" value="C:type II protein secretion system complex"/>
    <property type="evidence" value="ECO:0007669"/>
    <property type="project" value="InterPro"/>
</dbReference>
<organism evidence="14 15">
    <name type="scientific">Neisseria zalophi</name>
    <dbReference type="NCBI Taxonomy" id="640030"/>
    <lineage>
        <taxon>Bacteria</taxon>
        <taxon>Pseudomonadati</taxon>
        <taxon>Pseudomonadota</taxon>
        <taxon>Betaproteobacteria</taxon>
        <taxon>Neisseriales</taxon>
        <taxon>Neisseriaceae</taxon>
        <taxon>Neisseria</taxon>
    </lineage>
</organism>
<dbReference type="SUPFAM" id="SSF54523">
    <property type="entry name" value="Pili subunits"/>
    <property type="match status" value="1"/>
</dbReference>
<reference evidence="14 15" key="1">
    <citation type="submission" date="2018-08" db="EMBL/GenBank/DDBJ databases">
        <title>Neisseria zalophi ATCC BAA-2455 complete genome.</title>
        <authorList>
            <person name="Veseli I.A."/>
            <person name="Buttler R."/>
            <person name="Mascarenhas dos Santos A.C."/>
            <person name="Pombert J.-F."/>
        </authorList>
    </citation>
    <scope>NUCLEOTIDE SEQUENCE [LARGE SCALE GENOMIC DNA]</scope>
    <source>
        <strain evidence="14 15">ATCC BAA-2455</strain>
    </source>
</reference>
<evidence type="ECO:0000256" key="7">
    <source>
        <dbReference type="ARBA" id="ARBA00022692"/>
    </source>
</evidence>
<keyword evidence="5" id="KW-0488">Methylation</keyword>
<dbReference type="InterPro" id="IPR045584">
    <property type="entry name" value="Pilin-like"/>
</dbReference>
<proteinExistence type="inferred from homology"/>
<keyword evidence="9 12" id="KW-0472">Membrane</keyword>
<dbReference type="GO" id="GO:0005886">
    <property type="term" value="C:plasma membrane"/>
    <property type="evidence" value="ECO:0007669"/>
    <property type="project" value="UniProtKB-SubCell"/>
</dbReference>
<dbReference type="RefSeq" id="WP_151052096.1">
    <property type="nucleotide sequence ID" value="NZ_CP031700.1"/>
</dbReference>
<evidence type="ECO:0000256" key="12">
    <source>
        <dbReference type="SAM" id="Phobius"/>
    </source>
</evidence>
<gene>
    <name evidence="14" type="ORF">D0T92_08935</name>
</gene>
<dbReference type="GO" id="GO:0015628">
    <property type="term" value="P:protein secretion by the type II secretion system"/>
    <property type="evidence" value="ECO:0007669"/>
    <property type="project" value="InterPro"/>
</dbReference>
<evidence type="ECO:0000256" key="1">
    <source>
        <dbReference type="ARBA" id="ARBA00004377"/>
    </source>
</evidence>
<evidence type="ECO:0000313" key="15">
    <source>
        <dbReference type="Proteomes" id="UP000325713"/>
    </source>
</evidence>
<evidence type="ECO:0000256" key="2">
    <source>
        <dbReference type="ARBA" id="ARBA00011156"/>
    </source>
</evidence>
<dbReference type="KEGG" id="nzl:D0T92_08935"/>
<dbReference type="Pfam" id="PF12019">
    <property type="entry name" value="GspH"/>
    <property type="match status" value="1"/>
</dbReference>
<accession>A0A5J6Q122</accession>
<evidence type="ECO:0000259" key="13">
    <source>
        <dbReference type="Pfam" id="PF12019"/>
    </source>
</evidence>
<sequence>MRLKNQGFTLTELLIVIAIVAIMATIALPNMSDWIASRRTASQAEQVVNLLRFARSEAVRLNVPVYVCPVAIRKDGNPDKYCDHSYAGEGLAAFADNNKDGSYTRNNDTNLRTVILNMQDQKRVSYQFETYDFKYTKTGNNKVWGFLPNGMFGHAKNAGDKLSIASGFVKISLTDSVARDERTKKSRSRIVWLDSSGRVNECSGDSIVKDDNENSMAATLCEYKTAE</sequence>
<evidence type="ECO:0000256" key="4">
    <source>
        <dbReference type="ARBA" id="ARBA00022475"/>
    </source>
</evidence>
<feature type="domain" description="General secretion pathway GspH" evidence="13">
    <location>
        <begin position="43"/>
        <end position="155"/>
    </location>
</feature>
<evidence type="ECO:0000256" key="11">
    <source>
        <dbReference type="ARBA" id="ARBA00030775"/>
    </source>
</evidence>
<evidence type="ECO:0000256" key="8">
    <source>
        <dbReference type="ARBA" id="ARBA00022989"/>
    </source>
</evidence>
<keyword evidence="8 12" id="KW-1133">Transmembrane helix</keyword>
<dbReference type="EMBL" id="CP031700">
    <property type="protein sequence ID" value="QEY26640.1"/>
    <property type="molecule type" value="Genomic_DNA"/>
</dbReference>
<evidence type="ECO:0000256" key="3">
    <source>
        <dbReference type="ARBA" id="ARBA00021549"/>
    </source>
</evidence>
<dbReference type="Proteomes" id="UP000325713">
    <property type="component" value="Chromosome"/>
</dbReference>
<dbReference type="NCBIfam" id="TIGR02532">
    <property type="entry name" value="IV_pilin_GFxxxE"/>
    <property type="match status" value="1"/>
</dbReference>
<evidence type="ECO:0000256" key="9">
    <source>
        <dbReference type="ARBA" id="ARBA00023136"/>
    </source>
</evidence>
<comment type="subcellular location">
    <subcellularLocation>
        <location evidence="1">Cell inner membrane</location>
        <topology evidence="1">Single-pass membrane protein</topology>
    </subcellularLocation>
</comment>